<dbReference type="SUPFAM" id="SSF53448">
    <property type="entry name" value="Nucleotide-diphospho-sugar transferases"/>
    <property type="match status" value="1"/>
</dbReference>
<dbReference type="InterPro" id="IPR001173">
    <property type="entry name" value="Glyco_trans_2-like"/>
</dbReference>
<dbReference type="Gene3D" id="3.90.550.10">
    <property type="entry name" value="Spore Coat Polysaccharide Biosynthesis Protein SpsA, Chain A"/>
    <property type="match status" value="1"/>
</dbReference>
<dbReference type="PANTHER" id="PTHR43685">
    <property type="entry name" value="GLYCOSYLTRANSFERASE"/>
    <property type="match status" value="1"/>
</dbReference>
<protein>
    <submittedName>
        <fullName evidence="3">Glycosyl transferase family 2</fullName>
    </submittedName>
</protein>
<evidence type="ECO:0000259" key="2">
    <source>
        <dbReference type="Pfam" id="PF00535"/>
    </source>
</evidence>
<dbReference type="InterPro" id="IPR029044">
    <property type="entry name" value="Nucleotide-diphossugar_trans"/>
</dbReference>
<dbReference type="PANTHER" id="PTHR43685:SF2">
    <property type="entry name" value="GLYCOSYLTRANSFERASE 2-LIKE DOMAIN-CONTAINING PROTEIN"/>
    <property type="match status" value="1"/>
</dbReference>
<keyword evidence="3" id="KW-0808">Transferase</keyword>
<dbReference type="EMBL" id="FPAA01000005">
    <property type="protein sequence ID" value="SFS66449.1"/>
    <property type="molecule type" value="Genomic_DNA"/>
</dbReference>
<dbReference type="InterPro" id="IPR050834">
    <property type="entry name" value="Glycosyltransf_2"/>
</dbReference>
<feature type="region of interest" description="Disordered" evidence="1">
    <location>
        <begin position="249"/>
        <end position="270"/>
    </location>
</feature>
<dbReference type="Pfam" id="PF00535">
    <property type="entry name" value="Glycos_transf_2"/>
    <property type="match status" value="1"/>
</dbReference>
<dbReference type="GO" id="GO:0016740">
    <property type="term" value="F:transferase activity"/>
    <property type="evidence" value="ECO:0007669"/>
    <property type="project" value="UniProtKB-KW"/>
</dbReference>
<gene>
    <name evidence="3" type="ORF">SAMN05444972_105252</name>
</gene>
<evidence type="ECO:0000313" key="4">
    <source>
        <dbReference type="Proteomes" id="UP000198660"/>
    </source>
</evidence>
<keyword evidence="4" id="KW-1185">Reference proteome</keyword>
<dbReference type="AlphaFoldDB" id="A0A1I6RP12"/>
<organism evidence="3 4">
    <name type="scientific">Marininema halotolerans</name>
    <dbReference type="NCBI Taxonomy" id="1155944"/>
    <lineage>
        <taxon>Bacteria</taxon>
        <taxon>Bacillati</taxon>
        <taxon>Bacillota</taxon>
        <taxon>Bacilli</taxon>
        <taxon>Bacillales</taxon>
        <taxon>Thermoactinomycetaceae</taxon>
        <taxon>Marininema</taxon>
    </lineage>
</organism>
<feature type="domain" description="Glycosyltransferase 2-like" evidence="2">
    <location>
        <begin position="5"/>
        <end position="175"/>
    </location>
</feature>
<dbReference type="RefSeq" id="WP_091836587.1">
    <property type="nucleotide sequence ID" value="NZ_FPAA01000005.1"/>
</dbReference>
<evidence type="ECO:0000313" key="3">
    <source>
        <dbReference type="EMBL" id="SFS66449.1"/>
    </source>
</evidence>
<name>A0A1I6RP12_9BACL</name>
<evidence type="ECO:0000256" key="1">
    <source>
        <dbReference type="SAM" id="MobiDB-lite"/>
    </source>
</evidence>
<sequence>MDIGIVMPIYNQVPAYLRLALQSILSQNYRHFRLIIVLDGANRPTQQIAQHFAKRDPRVSILRKAKNQGIASALNDGFTFLNKMPSIRYLTWVSSDNIYYPSFLRTLRQGMIKAPAKVGLVYSSYRYIDAKGKPMYSPAFYQQLRQRQRLHKRHLLQHCFIGASFLYRKAVAQKVGKYRLTPVEDYDYWLRMSEICDIRYLSPVLMAYRHRSPQSVSTELESPEGKIRFQRALQRALREARNRRGIAHHEISQGEMQVEATLPSEDNKTM</sequence>
<dbReference type="OrthoDB" id="9785185at2"/>
<reference evidence="4" key="1">
    <citation type="submission" date="2016-10" db="EMBL/GenBank/DDBJ databases">
        <authorList>
            <person name="Varghese N."/>
            <person name="Submissions S."/>
        </authorList>
    </citation>
    <scope>NUCLEOTIDE SEQUENCE [LARGE SCALE GENOMIC DNA]</scope>
    <source>
        <strain evidence="4">DSM 45789</strain>
    </source>
</reference>
<proteinExistence type="predicted"/>
<accession>A0A1I6RP12</accession>
<dbReference type="Proteomes" id="UP000198660">
    <property type="component" value="Unassembled WGS sequence"/>
</dbReference>